<proteinExistence type="predicted"/>
<feature type="domain" description="Transposase DDE" evidence="1">
    <location>
        <begin position="2"/>
        <end position="48"/>
    </location>
</feature>
<accession>A0A291B766</accession>
<protein>
    <submittedName>
        <fullName evidence="2">Mobile element protein</fullName>
    </submittedName>
</protein>
<gene>
    <name evidence="2" type="ORF">BTN50_0296</name>
</gene>
<dbReference type="EMBL" id="CP020660">
    <property type="protein sequence ID" value="ATF08833.1"/>
    <property type="molecule type" value="Genomic_DNA"/>
</dbReference>
<dbReference type="Pfam" id="PF13737">
    <property type="entry name" value="DDE_Tnp_1_5"/>
    <property type="match status" value="1"/>
</dbReference>
<evidence type="ECO:0000313" key="2">
    <source>
        <dbReference type="EMBL" id="ATF08833.1"/>
    </source>
</evidence>
<name>A0A291B766_9GAMM</name>
<reference evidence="3" key="1">
    <citation type="submission" date="2017-04" db="EMBL/GenBank/DDBJ databases">
        <title>Genome evolution of the luminous symbionts of deep sea anglerfish.</title>
        <authorList>
            <person name="Hendry T.A."/>
        </authorList>
    </citation>
    <scope>NUCLEOTIDE SEQUENCE [LARGE SCALE GENOMIC DNA]</scope>
</reference>
<evidence type="ECO:0000313" key="3">
    <source>
        <dbReference type="Proteomes" id="UP000218160"/>
    </source>
</evidence>
<keyword evidence="3" id="KW-1185">Reference proteome</keyword>
<dbReference type="InterPro" id="IPR025668">
    <property type="entry name" value="Tnp_DDE_dom"/>
</dbReference>
<evidence type="ECO:0000259" key="1">
    <source>
        <dbReference type="Pfam" id="PF13737"/>
    </source>
</evidence>
<dbReference type="KEGG" id="elux:BTN50_0296"/>
<sequence length="48" mass="5528">MINRGSLTFWIAKEAIQLWHPTKQGNHGRPCLFSDCVITMTYIVKCAF</sequence>
<dbReference type="AlphaFoldDB" id="A0A291B766"/>
<dbReference type="Proteomes" id="UP000218160">
    <property type="component" value="Chromosome 1"/>
</dbReference>
<organism evidence="2 3">
    <name type="scientific">Candidatus Enterovibrio altilux</name>
    <dbReference type="NCBI Taxonomy" id="1927128"/>
    <lineage>
        <taxon>Bacteria</taxon>
        <taxon>Pseudomonadati</taxon>
        <taxon>Pseudomonadota</taxon>
        <taxon>Gammaproteobacteria</taxon>
        <taxon>Vibrionales</taxon>
        <taxon>Vibrionaceae</taxon>
        <taxon>Enterovibrio</taxon>
    </lineage>
</organism>